<dbReference type="InterPro" id="IPR036928">
    <property type="entry name" value="AS_sf"/>
</dbReference>
<dbReference type="RefSeq" id="WP_129969706.1">
    <property type="nucleotide sequence ID" value="NZ_JACCEW010000003.1"/>
</dbReference>
<dbReference type="EMBL" id="JACCEW010000003">
    <property type="protein sequence ID" value="NYT37478.1"/>
    <property type="molecule type" value="Genomic_DNA"/>
</dbReference>
<dbReference type="Gene3D" id="3.90.1300.10">
    <property type="entry name" value="Amidase signature (AS) domain"/>
    <property type="match status" value="1"/>
</dbReference>
<dbReference type="GO" id="GO:0003824">
    <property type="term" value="F:catalytic activity"/>
    <property type="evidence" value="ECO:0007669"/>
    <property type="project" value="InterPro"/>
</dbReference>
<dbReference type="AlphaFoldDB" id="A0A853FCJ8"/>
<evidence type="ECO:0000313" key="4">
    <source>
        <dbReference type="Proteomes" id="UP000580517"/>
    </source>
</evidence>
<reference evidence="3 4" key="1">
    <citation type="submission" date="2020-07" db="EMBL/GenBank/DDBJ databases">
        <title>Taxonomic revisions and descriptions of new bacterial species based on genomic comparisons in the high-G+C-content subgroup of the family Alcaligenaceae.</title>
        <authorList>
            <person name="Szabo A."/>
            <person name="Felfoldi T."/>
        </authorList>
    </citation>
    <scope>NUCLEOTIDE SEQUENCE [LARGE SCALE GENOMIC DNA]</scope>
    <source>
        <strain evidence="3 4">DSM 25264</strain>
    </source>
</reference>
<dbReference type="OrthoDB" id="8576090at2"/>
<organism evidence="3 4">
    <name type="scientific">Allopusillimonas soli</name>
    <dbReference type="NCBI Taxonomy" id="659016"/>
    <lineage>
        <taxon>Bacteria</taxon>
        <taxon>Pseudomonadati</taxon>
        <taxon>Pseudomonadota</taxon>
        <taxon>Betaproteobacteria</taxon>
        <taxon>Burkholderiales</taxon>
        <taxon>Alcaligenaceae</taxon>
        <taxon>Allopusillimonas</taxon>
    </lineage>
</organism>
<feature type="compositionally biased region" description="Basic and acidic residues" evidence="1">
    <location>
        <begin position="477"/>
        <end position="488"/>
    </location>
</feature>
<feature type="region of interest" description="Disordered" evidence="1">
    <location>
        <begin position="477"/>
        <end position="505"/>
    </location>
</feature>
<keyword evidence="4" id="KW-1185">Reference proteome</keyword>
<protein>
    <submittedName>
        <fullName evidence="3">Amidase</fullName>
    </submittedName>
</protein>
<dbReference type="InterPro" id="IPR000120">
    <property type="entry name" value="Amidase"/>
</dbReference>
<evidence type="ECO:0000313" key="3">
    <source>
        <dbReference type="EMBL" id="NYT37478.1"/>
    </source>
</evidence>
<dbReference type="InterPro" id="IPR023631">
    <property type="entry name" value="Amidase_dom"/>
</dbReference>
<sequence>MKDEDLAVWSAVEMRQAIGNKEVSPVEVLEACIARIAAVNPYVNAMAACCLARARVEAKEAEAAVLRGEPLGLLHGLPVGVKDLEPTEGLLTTYGSPLFRGNIPAADGAVPRALRREGGIVVCKTNVPEYGAGANTRNDVWGATGNPFAPELICGGSSGGSAVALATDMLPVCSGSDTGGSLRIPAAYCGVVGYRPSPGLVPVERRSLGWTPISVSGPMGRTVGDTALQMAALAGFDTADPLSAPVDGHAFLGLQPADLGGLRVAYTEDFGSPNAPVSEVDHGIREAFREKIAAMRHLFRCCDEIHPAFTQADRCFDVVRAAGFVAQHAQAYERDPGSLGPNTRFNYELGASMTLADHVNAHVAQTELFRAFQAIYHDYDVILTPATSVSPFPWTQLAMMEINGKPLENYYRWLSLTYVVTLATNPAFSLPCGRDHKNMPFGMQVVGGFRQDSHLFGIALALESAWSRIDGLGRPRPEIRDLTDRPAPDFKSMVSAPPEPALAGL</sequence>
<feature type="domain" description="Amidase" evidence="2">
    <location>
        <begin position="27"/>
        <end position="455"/>
    </location>
</feature>
<comment type="caution">
    <text evidence="3">The sequence shown here is derived from an EMBL/GenBank/DDBJ whole genome shotgun (WGS) entry which is preliminary data.</text>
</comment>
<dbReference type="Proteomes" id="UP000580517">
    <property type="component" value="Unassembled WGS sequence"/>
</dbReference>
<dbReference type="PANTHER" id="PTHR11895">
    <property type="entry name" value="TRANSAMIDASE"/>
    <property type="match status" value="1"/>
</dbReference>
<accession>A0A853FCJ8</accession>
<dbReference type="SUPFAM" id="SSF75304">
    <property type="entry name" value="Amidase signature (AS) enzymes"/>
    <property type="match status" value="1"/>
</dbReference>
<name>A0A853FCJ8_9BURK</name>
<dbReference type="Pfam" id="PF01425">
    <property type="entry name" value="Amidase"/>
    <property type="match status" value="1"/>
</dbReference>
<gene>
    <name evidence="3" type="ORF">H0A68_11390</name>
</gene>
<proteinExistence type="predicted"/>
<evidence type="ECO:0000259" key="2">
    <source>
        <dbReference type="Pfam" id="PF01425"/>
    </source>
</evidence>
<evidence type="ECO:0000256" key="1">
    <source>
        <dbReference type="SAM" id="MobiDB-lite"/>
    </source>
</evidence>
<dbReference type="PANTHER" id="PTHR11895:SF76">
    <property type="entry name" value="INDOLEACETAMIDE HYDROLASE"/>
    <property type="match status" value="1"/>
</dbReference>